<dbReference type="EMBL" id="BPLQ01003121">
    <property type="protein sequence ID" value="GIX98179.1"/>
    <property type="molecule type" value="Genomic_DNA"/>
</dbReference>
<organism evidence="1 2">
    <name type="scientific">Caerostris darwini</name>
    <dbReference type="NCBI Taxonomy" id="1538125"/>
    <lineage>
        <taxon>Eukaryota</taxon>
        <taxon>Metazoa</taxon>
        <taxon>Ecdysozoa</taxon>
        <taxon>Arthropoda</taxon>
        <taxon>Chelicerata</taxon>
        <taxon>Arachnida</taxon>
        <taxon>Araneae</taxon>
        <taxon>Araneomorphae</taxon>
        <taxon>Entelegynae</taxon>
        <taxon>Araneoidea</taxon>
        <taxon>Araneidae</taxon>
        <taxon>Caerostris</taxon>
    </lineage>
</organism>
<sequence length="153" mass="18013">MDVQAATGKFESSRHEYIQTSLHTTPTHMHTAEHYKMANLHFQAANKDTRDCTSWTITAYNILYNRQDSHLSHQTLLPSSQWHIHAETTRVLFESCVFHLILFLCDGAFFLADISFDRNQFRNRRGKRFHFDFLFFLKVLNLQMLRDASSSLE</sequence>
<reference evidence="1 2" key="1">
    <citation type="submission" date="2021-06" db="EMBL/GenBank/DDBJ databases">
        <title>Caerostris darwini draft genome.</title>
        <authorList>
            <person name="Kono N."/>
            <person name="Arakawa K."/>
        </authorList>
    </citation>
    <scope>NUCLEOTIDE SEQUENCE [LARGE SCALE GENOMIC DNA]</scope>
</reference>
<gene>
    <name evidence="1" type="ORF">CDAR_396761</name>
</gene>
<keyword evidence="2" id="KW-1185">Reference proteome</keyword>
<evidence type="ECO:0000313" key="2">
    <source>
        <dbReference type="Proteomes" id="UP001054837"/>
    </source>
</evidence>
<accession>A0AAV4PND1</accession>
<protein>
    <submittedName>
        <fullName evidence="1">Uncharacterized protein</fullName>
    </submittedName>
</protein>
<proteinExistence type="predicted"/>
<dbReference type="AlphaFoldDB" id="A0AAV4PND1"/>
<dbReference type="Proteomes" id="UP001054837">
    <property type="component" value="Unassembled WGS sequence"/>
</dbReference>
<evidence type="ECO:0000313" key="1">
    <source>
        <dbReference type="EMBL" id="GIX98179.1"/>
    </source>
</evidence>
<name>A0AAV4PND1_9ARAC</name>
<comment type="caution">
    <text evidence="1">The sequence shown here is derived from an EMBL/GenBank/DDBJ whole genome shotgun (WGS) entry which is preliminary data.</text>
</comment>